<dbReference type="InterPro" id="IPR039424">
    <property type="entry name" value="SBP_5"/>
</dbReference>
<dbReference type="Gene3D" id="3.90.76.10">
    <property type="entry name" value="Dipeptide-binding Protein, Domain 1"/>
    <property type="match status" value="1"/>
</dbReference>
<evidence type="ECO:0000256" key="4">
    <source>
        <dbReference type="ARBA" id="ARBA00022729"/>
    </source>
</evidence>
<evidence type="ECO:0000259" key="5">
    <source>
        <dbReference type="Pfam" id="PF00496"/>
    </source>
</evidence>
<evidence type="ECO:0000256" key="2">
    <source>
        <dbReference type="ARBA" id="ARBA00005695"/>
    </source>
</evidence>
<dbReference type="Gene3D" id="3.10.105.10">
    <property type="entry name" value="Dipeptide-binding Protein, Domain 3"/>
    <property type="match status" value="1"/>
</dbReference>
<keyword evidence="4" id="KW-0732">Signal</keyword>
<sequence>MNRAESFKAVSFKKAVSLKAVSFKKAVSLKAVSFNNPVARVAAPLAATAVVSLALSGCSGKSGGAKTAAAPSANISSDQLTTGTASGPLDAVTWSGDYRAPYSLDPLKTADYPEETILGNVCEPLLRTNPDYSLGPGLAKDWKQADPTHLVFDLDPAAHFSDGKPVTPEDVVYSLKRNTDPNVASNYADSYNPVADISATGPSQVTITLAQPNYLFVRNMGILAGAIVEKANTVAAGADFGSATGKLVCSGPFTVASFDGTNSLVLKKDPNYWDAKHAAKVDKLSFTFAQDPQSYVNGLTQGTVQGAFDVPVSALSALQKATDGKLYIGGEGSTTQNVDLIVSKLDGGLKDPAVRQALSLAIDRAGIAKSIYSGAADPLYAVAGPGFFVGQPDAAKAVYQAAYDKLKVTPDLKKAADLVAQAGAKGKTVTIAYTADGSQFAQLAQVLQQTGNAIGLDMKIVGLPPQQYGSLFTDPKARADYDGFLTLNYLEFPDVSTMYTSYATKNGVQNFNGYDNAAVQGLVDQAQGTDDLTARAGFAVQAQTLVMQDLPWIPIVAPRALVWQGKQVTGAPLTFSYMSYAWGAGVGAP</sequence>
<organism evidence="6 7">
    <name type="scientific">Catenulispora yoronensis</name>
    <dbReference type="NCBI Taxonomy" id="450799"/>
    <lineage>
        <taxon>Bacteria</taxon>
        <taxon>Bacillati</taxon>
        <taxon>Actinomycetota</taxon>
        <taxon>Actinomycetes</taxon>
        <taxon>Catenulisporales</taxon>
        <taxon>Catenulisporaceae</taxon>
        <taxon>Catenulispora</taxon>
    </lineage>
</organism>
<evidence type="ECO:0000313" key="7">
    <source>
        <dbReference type="Proteomes" id="UP001500751"/>
    </source>
</evidence>
<reference evidence="7" key="1">
    <citation type="journal article" date="2019" name="Int. J. Syst. Evol. Microbiol.">
        <title>The Global Catalogue of Microorganisms (GCM) 10K type strain sequencing project: providing services to taxonomists for standard genome sequencing and annotation.</title>
        <authorList>
            <consortium name="The Broad Institute Genomics Platform"/>
            <consortium name="The Broad Institute Genome Sequencing Center for Infectious Disease"/>
            <person name="Wu L."/>
            <person name="Ma J."/>
        </authorList>
    </citation>
    <scope>NUCLEOTIDE SEQUENCE [LARGE SCALE GENOMIC DNA]</scope>
    <source>
        <strain evidence="7">JCM 16014</strain>
    </source>
</reference>
<evidence type="ECO:0000256" key="3">
    <source>
        <dbReference type="ARBA" id="ARBA00022448"/>
    </source>
</evidence>
<protein>
    <submittedName>
        <fullName evidence="6">Peptide ABC transporter substrate-binding protein</fullName>
    </submittedName>
</protein>
<comment type="similarity">
    <text evidence="2">Belongs to the bacterial solute-binding protein 5 family.</text>
</comment>
<evidence type="ECO:0000313" key="6">
    <source>
        <dbReference type="EMBL" id="GAA2053643.1"/>
    </source>
</evidence>
<evidence type="ECO:0000256" key="1">
    <source>
        <dbReference type="ARBA" id="ARBA00004196"/>
    </source>
</evidence>
<keyword evidence="7" id="KW-1185">Reference proteome</keyword>
<keyword evidence="3" id="KW-0813">Transport</keyword>
<dbReference type="CDD" id="cd00995">
    <property type="entry name" value="PBP2_NikA_DppA_OppA_like"/>
    <property type="match status" value="1"/>
</dbReference>
<dbReference type="InterPro" id="IPR000914">
    <property type="entry name" value="SBP_5_dom"/>
</dbReference>
<dbReference type="InterPro" id="IPR030678">
    <property type="entry name" value="Peptide/Ni-bd"/>
</dbReference>
<dbReference type="EMBL" id="BAAAQN010000057">
    <property type="protein sequence ID" value="GAA2053643.1"/>
    <property type="molecule type" value="Genomic_DNA"/>
</dbReference>
<dbReference type="PANTHER" id="PTHR30290:SF10">
    <property type="entry name" value="PERIPLASMIC OLIGOPEPTIDE-BINDING PROTEIN-RELATED"/>
    <property type="match status" value="1"/>
</dbReference>
<comment type="caution">
    <text evidence="6">The sequence shown here is derived from an EMBL/GenBank/DDBJ whole genome shotgun (WGS) entry which is preliminary data.</text>
</comment>
<gene>
    <name evidence="6" type="ORF">GCM10009839_71940</name>
</gene>
<dbReference type="Pfam" id="PF00496">
    <property type="entry name" value="SBP_bac_5"/>
    <property type="match status" value="1"/>
</dbReference>
<dbReference type="SUPFAM" id="SSF53850">
    <property type="entry name" value="Periplasmic binding protein-like II"/>
    <property type="match status" value="1"/>
</dbReference>
<proteinExistence type="inferred from homology"/>
<name>A0ABP5GXC1_9ACTN</name>
<accession>A0ABP5GXC1</accession>
<feature type="domain" description="Solute-binding protein family 5" evidence="5">
    <location>
        <begin position="135"/>
        <end position="508"/>
    </location>
</feature>
<dbReference type="Gene3D" id="3.40.190.10">
    <property type="entry name" value="Periplasmic binding protein-like II"/>
    <property type="match status" value="1"/>
</dbReference>
<dbReference type="PIRSF" id="PIRSF002741">
    <property type="entry name" value="MppA"/>
    <property type="match status" value="1"/>
</dbReference>
<dbReference type="Proteomes" id="UP001500751">
    <property type="component" value="Unassembled WGS sequence"/>
</dbReference>
<comment type="subcellular location">
    <subcellularLocation>
        <location evidence="1">Cell envelope</location>
    </subcellularLocation>
</comment>
<dbReference type="PANTHER" id="PTHR30290">
    <property type="entry name" value="PERIPLASMIC BINDING COMPONENT OF ABC TRANSPORTER"/>
    <property type="match status" value="1"/>
</dbReference>